<dbReference type="AlphaFoldDB" id="A0A6P6Y8W8"/>
<protein>
    <recommendedName>
        <fullName evidence="6">5-aminolevulinate synthase</fullName>
        <ecNumber evidence="6">2.3.1.37</ecNumber>
    </recommendedName>
    <alternativeName>
        <fullName evidence="6">5-aminolevulinic acid synthase</fullName>
    </alternativeName>
    <alternativeName>
        <fullName evidence="6">Delta-ALA synthase</fullName>
    </alternativeName>
    <alternativeName>
        <fullName evidence="6">Delta-aminolevulinate synthase</fullName>
    </alternativeName>
</protein>
<comment type="catalytic activity">
    <reaction evidence="6">
        <text>succinyl-CoA + glycine + H(+) = 5-aminolevulinate + CO2 + CoA</text>
        <dbReference type="Rhea" id="RHEA:12921"/>
        <dbReference type="ChEBI" id="CHEBI:15378"/>
        <dbReference type="ChEBI" id="CHEBI:16526"/>
        <dbReference type="ChEBI" id="CHEBI:57287"/>
        <dbReference type="ChEBI" id="CHEBI:57292"/>
        <dbReference type="ChEBI" id="CHEBI:57305"/>
        <dbReference type="ChEBI" id="CHEBI:356416"/>
        <dbReference type="EC" id="2.3.1.37"/>
    </reaction>
</comment>
<dbReference type="OMA" id="ARRCPIM"/>
<evidence type="ECO:0000256" key="7">
    <source>
        <dbReference type="SAM" id="MobiDB-lite"/>
    </source>
</evidence>
<dbReference type="Gene3D" id="3.90.1150.10">
    <property type="entry name" value="Aspartate Aminotransferase, domain 1"/>
    <property type="match status" value="1"/>
</dbReference>
<dbReference type="RefSeq" id="XP_027201750.1">
    <property type="nucleotide sequence ID" value="XM_027345949.1"/>
</dbReference>
<dbReference type="FunFam" id="3.40.640.10:FF:000006">
    <property type="entry name" value="5-aminolevulinate synthase, mitochondrial"/>
    <property type="match status" value="1"/>
</dbReference>
<comment type="similarity">
    <text evidence="2 6">Belongs to the class-II pyridoxal-phosphate-dependent aminotransferase family.</text>
</comment>
<dbReference type="GO" id="GO:0030170">
    <property type="term" value="F:pyridoxal phosphate binding"/>
    <property type="evidence" value="ECO:0007669"/>
    <property type="project" value="UniProtKB-UniRule"/>
</dbReference>
<dbReference type="InterPro" id="IPR050087">
    <property type="entry name" value="AON_synthase_class-II"/>
</dbReference>
<accession>A0A6P6Y8W8</accession>
<dbReference type="InterPro" id="IPR015118">
    <property type="entry name" value="5aminolev_synth_preseq"/>
</dbReference>
<proteinExistence type="inferred from homology"/>
<dbReference type="PANTHER" id="PTHR13693">
    <property type="entry name" value="CLASS II AMINOTRANSFERASE/8-AMINO-7-OXONONANOATE SYNTHASE"/>
    <property type="match status" value="1"/>
</dbReference>
<evidence type="ECO:0000313" key="10">
    <source>
        <dbReference type="Proteomes" id="UP000515146"/>
    </source>
</evidence>
<dbReference type="InterPro" id="IPR015421">
    <property type="entry name" value="PyrdxlP-dep_Trfase_major"/>
</dbReference>
<dbReference type="Proteomes" id="UP000515146">
    <property type="component" value="Unplaced"/>
</dbReference>
<evidence type="ECO:0000313" key="11">
    <source>
        <dbReference type="RefSeq" id="XP_027201750.1"/>
    </source>
</evidence>
<evidence type="ECO:0000256" key="3">
    <source>
        <dbReference type="ARBA" id="ARBA00022679"/>
    </source>
</evidence>
<keyword evidence="10" id="KW-1185">Reference proteome</keyword>
<evidence type="ECO:0000256" key="6">
    <source>
        <dbReference type="RuleBase" id="RU910713"/>
    </source>
</evidence>
<reference evidence="11" key="1">
    <citation type="submission" date="2025-08" db="UniProtKB">
        <authorList>
            <consortium name="RefSeq"/>
        </authorList>
    </citation>
    <scope>IDENTIFICATION</scope>
    <source>
        <strain evidence="11">Airmid</strain>
    </source>
</reference>
<dbReference type="InterPro" id="IPR015424">
    <property type="entry name" value="PyrdxlP-dep_Trfase"/>
</dbReference>
<evidence type="ECO:0000256" key="4">
    <source>
        <dbReference type="ARBA" id="ARBA00022898"/>
    </source>
</evidence>
<feature type="domain" description="5-aminolevulinate synthase presequence" evidence="9">
    <location>
        <begin position="7"/>
        <end position="125"/>
    </location>
</feature>
<evidence type="ECO:0000259" key="9">
    <source>
        <dbReference type="Pfam" id="PF09029"/>
    </source>
</evidence>
<dbReference type="Pfam" id="PF00155">
    <property type="entry name" value="Aminotran_1_2"/>
    <property type="match status" value="1"/>
</dbReference>
<dbReference type="OrthoDB" id="10263824at2759"/>
<dbReference type="NCBIfam" id="TIGR01821">
    <property type="entry name" value="5aminolev_synth"/>
    <property type="match status" value="1"/>
</dbReference>
<dbReference type="CTD" id="37815"/>
<keyword evidence="6" id="KW-0350">Heme biosynthesis</keyword>
<dbReference type="InParanoid" id="A0A6P6Y8W8"/>
<keyword evidence="5 6" id="KW-0012">Acyltransferase</keyword>
<comment type="pathway">
    <text evidence="6">Porphyrin-containing compound metabolism; protoporphyrin-IX biosynthesis; 5-aminolevulinate from glycine: step 1/1.</text>
</comment>
<dbReference type="EC" id="2.3.1.37" evidence="6"/>
<dbReference type="CDD" id="cd06454">
    <property type="entry name" value="KBL_like"/>
    <property type="match status" value="1"/>
</dbReference>
<dbReference type="UniPathway" id="UPA00251">
    <property type="reaction ID" value="UER00375"/>
</dbReference>
<dbReference type="GO" id="GO:0042541">
    <property type="term" value="P:hemoglobin biosynthetic process"/>
    <property type="evidence" value="ECO:0007669"/>
    <property type="project" value="TreeGrafter"/>
</dbReference>
<dbReference type="Gene3D" id="3.40.640.10">
    <property type="entry name" value="Type I PLP-dependent aspartate aminotransferase-like (Major domain)"/>
    <property type="match status" value="1"/>
</dbReference>
<dbReference type="InterPro" id="IPR015422">
    <property type="entry name" value="PyrdxlP-dep_Trfase_small"/>
</dbReference>
<evidence type="ECO:0000256" key="5">
    <source>
        <dbReference type="ARBA" id="ARBA00023315"/>
    </source>
</evidence>
<evidence type="ECO:0000256" key="1">
    <source>
        <dbReference type="ARBA" id="ARBA00001933"/>
    </source>
</evidence>
<dbReference type="GO" id="GO:0005759">
    <property type="term" value="C:mitochondrial matrix"/>
    <property type="evidence" value="ECO:0007669"/>
    <property type="project" value="InterPro"/>
</dbReference>
<name>A0A6P6Y8W8_DERPT</name>
<dbReference type="PANTHER" id="PTHR13693:SF102">
    <property type="entry name" value="2-AMINO-3-KETOBUTYRATE COENZYME A LIGASE, MITOCHONDRIAL"/>
    <property type="match status" value="1"/>
</dbReference>
<sequence length="583" mass="65914">MAKLTATKCPFLNKFSLSFLNNYSNVLMNNFLNKCPHMSKRLSSSDFNHPMDQPQRFQQQQMATNTDPATSDDHDSPQVYQKHHSKPKNHPNTNTNMEGDPSQCPFFDIFKPTLQKASDNVVQDICEVKNTMANVKNEFHYERFFVEQIMKKKKDHSYRIFKKVARDAKNFPYAKEFSENNGNNDKQIQVWCSNDYMGITTHPEVKQAIIDAVEKYGSGSGGTRNISGNTPCHYELEEELARLHDKESALIFTSCFVANDSTLFTLGKLLPGCHIFSDAGNHASMIQGIRNSGAPKHIFRTCDPIHLEQLLKTVDYSAPKIVAFETVHSMTGDIAPVEQLCDVAHRYNALTFVDEVHAVGLYGKYGAGIGQRDDVVDKMDIISGTLGKAYGNVGGYIAGNRNLIDMIRSYAAGFIFTTSLPPTVLKGAITAIKILKSSEGQMLRKMHQEKVAYFKQCLKKYGIPQLASKSHIIPIPIGNPYLSNWISNELMAQYGHYVQAINYPTVRKGEERLRIAPSPLHSYEMIDRFIEDFVQVYKRAGLFRMNEQNWTSPTCSHCNKLWKIDLDSFPCGMDKKCPLYVSC</sequence>
<evidence type="ECO:0000259" key="8">
    <source>
        <dbReference type="Pfam" id="PF00155"/>
    </source>
</evidence>
<dbReference type="GO" id="GO:0006782">
    <property type="term" value="P:protoporphyrinogen IX biosynthetic process"/>
    <property type="evidence" value="ECO:0007669"/>
    <property type="project" value="UniProtKB-UniRule"/>
</dbReference>
<dbReference type="Pfam" id="PF09029">
    <property type="entry name" value="Preseq_ALAS"/>
    <property type="match status" value="1"/>
</dbReference>
<dbReference type="GO" id="GO:0048821">
    <property type="term" value="P:erythrocyte development"/>
    <property type="evidence" value="ECO:0007669"/>
    <property type="project" value="TreeGrafter"/>
</dbReference>
<comment type="cofactor">
    <cofactor evidence="1 6">
        <name>pyridoxal 5'-phosphate</name>
        <dbReference type="ChEBI" id="CHEBI:597326"/>
    </cofactor>
</comment>
<dbReference type="KEGG" id="dpte:113795740"/>
<evidence type="ECO:0000256" key="2">
    <source>
        <dbReference type="ARBA" id="ARBA00008392"/>
    </source>
</evidence>
<keyword evidence="4 6" id="KW-0663">Pyridoxal phosphate</keyword>
<gene>
    <name evidence="11" type="primary">LOC113795740</name>
</gene>
<dbReference type="GO" id="GO:0003870">
    <property type="term" value="F:5-aminolevulinate synthase activity"/>
    <property type="evidence" value="ECO:0007669"/>
    <property type="project" value="UniProtKB-EC"/>
</dbReference>
<keyword evidence="3 6" id="KW-0808">Transferase</keyword>
<dbReference type="InterPro" id="IPR004839">
    <property type="entry name" value="Aminotransferase_I/II_large"/>
</dbReference>
<organism evidence="10 11">
    <name type="scientific">Dermatophagoides pteronyssinus</name>
    <name type="common">European house dust mite</name>
    <dbReference type="NCBI Taxonomy" id="6956"/>
    <lineage>
        <taxon>Eukaryota</taxon>
        <taxon>Metazoa</taxon>
        <taxon>Ecdysozoa</taxon>
        <taxon>Arthropoda</taxon>
        <taxon>Chelicerata</taxon>
        <taxon>Arachnida</taxon>
        <taxon>Acari</taxon>
        <taxon>Acariformes</taxon>
        <taxon>Sarcoptiformes</taxon>
        <taxon>Astigmata</taxon>
        <taxon>Psoroptidia</taxon>
        <taxon>Analgoidea</taxon>
        <taxon>Pyroglyphidae</taxon>
        <taxon>Dermatophagoidinae</taxon>
        <taxon>Dermatophagoides</taxon>
    </lineage>
</organism>
<feature type="region of interest" description="Disordered" evidence="7">
    <location>
        <begin position="42"/>
        <end position="98"/>
    </location>
</feature>
<dbReference type="InterPro" id="IPR010961">
    <property type="entry name" value="4pyrrol_synth_NH2levulA_synth"/>
</dbReference>
<dbReference type="FunCoup" id="A0A6P6Y8W8">
    <property type="interactions" value="580"/>
</dbReference>
<dbReference type="SUPFAM" id="SSF53383">
    <property type="entry name" value="PLP-dependent transferases"/>
    <property type="match status" value="1"/>
</dbReference>
<feature type="domain" description="Aminotransferase class I/classII large" evidence="8">
    <location>
        <begin position="190"/>
        <end position="531"/>
    </location>
</feature>